<dbReference type="Pfam" id="PF13563">
    <property type="entry name" value="2_5_RNA_ligase2"/>
    <property type="match status" value="1"/>
</dbReference>
<evidence type="ECO:0000313" key="1">
    <source>
        <dbReference type="EMBL" id="KYG73683.1"/>
    </source>
</evidence>
<reference evidence="1 2" key="1">
    <citation type="submission" date="2016-01" db="EMBL/GenBank/DDBJ databases">
        <title>Genome sequencing of Roseivirga spongicola UST030701-084.</title>
        <authorList>
            <person name="Selvaratnam C."/>
            <person name="Thevarajoo S."/>
            <person name="Goh K.M."/>
            <person name="Ee R."/>
            <person name="Chan K.-G."/>
            <person name="Chong C.S."/>
        </authorList>
    </citation>
    <scope>NUCLEOTIDE SEQUENCE [LARGE SCALE GENOMIC DNA]</scope>
    <source>
        <strain evidence="1 2">UST030701-084</strain>
    </source>
</reference>
<evidence type="ECO:0000313" key="2">
    <source>
        <dbReference type="Proteomes" id="UP000075606"/>
    </source>
</evidence>
<comment type="caution">
    <text evidence="1">The sequence shown here is derived from an EMBL/GenBank/DDBJ whole genome shotgun (WGS) entry which is preliminary data.</text>
</comment>
<dbReference type="AlphaFoldDB" id="A0A150X4P4"/>
<dbReference type="PANTHER" id="PTHR40037:SF1">
    <property type="entry name" value="PHOSPHOESTERASE SAOUHSC_00951-RELATED"/>
    <property type="match status" value="1"/>
</dbReference>
<proteinExistence type="predicted"/>
<evidence type="ECO:0008006" key="3">
    <source>
        <dbReference type="Google" id="ProtNLM"/>
    </source>
</evidence>
<name>A0A150X4P4_9BACT</name>
<protein>
    <recommendedName>
        <fullName evidence="3">2'-5' RNA ligase</fullName>
    </recommendedName>
</protein>
<organism evidence="1 2">
    <name type="scientific">Roseivirga spongicola</name>
    <dbReference type="NCBI Taxonomy" id="333140"/>
    <lineage>
        <taxon>Bacteria</taxon>
        <taxon>Pseudomonadati</taxon>
        <taxon>Bacteroidota</taxon>
        <taxon>Cytophagia</taxon>
        <taxon>Cytophagales</taxon>
        <taxon>Roseivirgaceae</taxon>
        <taxon>Roseivirga</taxon>
    </lineage>
</organism>
<dbReference type="InterPro" id="IPR050580">
    <property type="entry name" value="2H_phosphoesterase_YjcG-like"/>
</dbReference>
<keyword evidence="2" id="KW-1185">Reference proteome</keyword>
<accession>A0A150X4P4</accession>
<sequence>MMKDRPAQLFRNNELNEYMIIVLPYAEINNEVKNFKREFFKKYGPYSGQNSCAHIGLMSFFQTADREEKLMQSVQEVVGQLKGFEVFLNGFEFDSNQRSVYVDILNKQSLEGLYHQLRLRLFKDLVSLAFLNKNYTPMMKIGQNLSPLQFLDAIADNKTRAYTNNFRVTRLHVLKRKAPYTTWESLAAVPFARAENELMGLH</sequence>
<dbReference type="RefSeq" id="WP_068222334.1">
    <property type="nucleotide sequence ID" value="NZ_CP139724.1"/>
</dbReference>
<dbReference type="Proteomes" id="UP000075606">
    <property type="component" value="Unassembled WGS sequence"/>
</dbReference>
<gene>
    <name evidence="1" type="ORF">AWW68_13425</name>
</gene>
<dbReference type="OrthoDB" id="1951600at2"/>
<dbReference type="InterPro" id="IPR009097">
    <property type="entry name" value="Cyclic_Pdiesterase"/>
</dbReference>
<dbReference type="EMBL" id="LRPC01000028">
    <property type="protein sequence ID" value="KYG73683.1"/>
    <property type="molecule type" value="Genomic_DNA"/>
</dbReference>
<dbReference type="SUPFAM" id="SSF55144">
    <property type="entry name" value="LigT-like"/>
    <property type="match status" value="1"/>
</dbReference>
<dbReference type="STRING" id="333140.AWW68_13425"/>
<dbReference type="Gene3D" id="3.90.1140.10">
    <property type="entry name" value="Cyclic phosphodiesterase"/>
    <property type="match status" value="1"/>
</dbReference>
<dbReference type="PANTHER" id="PTHR40037">
    <property type="entry name" value="PHOSPHOESTERASE YJCG-RELATED"/>
    <property type="match status" value="1"/>
</dbReference>